<feature type="domain" description="WW" evidence="1">
    <location>
        <begin position="11"/>
        <end position="46"/>
    </location>
</feature>
<name>A0A409WA14_9AGAR</name>
<evidence type="ECO:0000313" key="2">
    <source>
        <dbReference type="EMBL" id="PPQ75344.1"/>
    </source>
</evidence>
<proteinExistence type="predicted"/>
<comment type="caution">
    <text evidence="2">The sequence shown here is derived from an EMBL/GenBank/DDBJ whole genome shotgun (WGS) entry which is preliminary data.</text>
</comment>
<gene>
    <name evidence="2" type="ORF">CVT26_015150</name>
</gene>
<accession>A0A409WA14</accession>
<dbReference type="Proteomes" id="UP000284706">
    <property type="component" value="Unassembled WGS sequence"/>
</dbReference>
<dbReference type="PROSITE" id="PS50020">
    <property type="entry name" value="WW_DOMAIN_2"/>
    <property type="match status" value="1"/>
</dbReference>
<reference evidence="2 3" key="1">
    <citation type="journal article" date="2018" name="Evol. Lett.">
        <title>Horizontal gene cluster transfer increased hallucinogenic mushroom diversity.</title>
        <authorList>
            <person name="Reynolds H.T."/>
            <person name="Vijayakumar V."/>
            <person name="Gluck-Thaler E."/>
            <person name="Korotkin H.B."/>
            <person name="Matheny P.B."/>
            <person name="Slot J.C."/>
        </authorList>
    </citation>
    <scope>NUCLEOTIDE SEQUENCE [LARGE SCALE GENOMIC DNA]</scope>
    <source>
        <strain evidence="2 3">SRW20</strain>
    </source>
</reference>
<organism evidence="2 3">
    <name type="scientific">Gymnopilus dilepis</name>
    <dbReference type="NCBI Taxonomy" id="231916"/>
    <lineage>
        <taxon>Eukaryota</taxon>
        <taxon>Fungi</taxon>
        <taxon>Dikarya</taxon>
        <taxon>Basidiomycota</taxon>
        <taxon>Agaricomycotina</taxon>
        <taxon>Agaricomycetes</taxon>
        <taxon>Agaricomycetidae</taxon>
        <taxon>Agaricales</taxon>
        <taxon>Agaricineae</taxon>
        <taxon>Hymenogastraceae</taxon>
        <taxon>Gymnopilus</taxon>
    </lineage>
</organism>
<evidence type="ECO:0000259" key="1">
    <source>
        <dbReference type="PROSITE" id="PS50020"/>
    </source>
</evidence>
<evidence type="ECO:0000313" key="3">
    <source>
        <dbReference type="Proteomes" id="UP000284706"/>
    </source>
</evidence>
<dbReference type="InParanoid" id="A0A409WA14"/>
<keyword evidence="3" id="KW-1185">Reference proteome</keyword>
<protein>
    <recommendedName>
        <fullName evidence="1">WW domain-containing protein</fullName>
    </recommendedName>
</protein>
<sequence length="91" mass="10476">MSHLVSASQRKQNPKDWKIIEESPSGLERTFFNRKTGESTWYTPQGMTAAEILEVPGAKKYWSTAEEAERYIKEMAEEKAKYGGKDIMDKE</sequence>
<dbReference type="AlphaFoldDB" id="A0A409WA14"/>
<dbReference type="OrthoDB" id="2834207at2759"/>
<dbReference type="EMBL" id="NHYE01005268">
    <property type="protein sequence ID" value="PPQ75344.1"/>
    <property type="molecule type" value="Genomic_DNA"/>
</dbReference>
<dbReference type="InterPro" id="IPR001202">
    <property type="entry name" value="WW_dom"/>
</dbReference>